<organism evidence="2 3">
    <name type="scientific">Enterococcus cecorum</name>
    <dbReference type="NCBI Taxonomy" id="44008"/>
    <lineage>
        <taxon>Bacteria</taxon>
        <taxon>Bacillati</taxon>
        <taxon>Bacillota</taxon>
        <taxon>Bacilli</taxon>
        <taxon>Lactobacillales</taxon>
        <taxon>Enterococcaceae</taxon>
        <taxon>Enterococcus</taxon>
    </lineage>
</organism>
<evidence type="ECO:0000256" key="1">
    <source>
        <dbReference type="SAM" id="Coils"/>
    </source>
</evidence>
<dbReference type="AlphaFoldDB" id="A0AAW8TLT5"/>
<reference evidence="2" key="1">
    <citation type="submission" date="2023-03" db="EMBL/GenBank/DDBJ databases">
        <authorList>
            <person name="Shen W."/>
            <person name="Cai J."/>
        </authorList>
    </citation>
    <scope>NUCLEOTIDE SEQUENCE</scope>
    <source>
        <strain evidence="2">B245-2</strain>
    </source>
</reference>
<evidence type="ECO:0000313" key="3">
    <source>
        <dbReference type="Proteomes" id="UP001255696"/>
    </source>
</evidence>
<protein>
    <submittedName>
        <fullName evidence="2">Tetratricopeptide repeat protein</fullName>
    </submittedName>
</protein>
<dbReference type="Proteomes" id="UP001255696">
    <property type="component" value="Unassembled WGS sequence"/>
</dbReference>
<dbReference type="SUPFAM" id="SSF48452">
    <property type="entry name" value="TPR-like"/>
    <property type="match status" value="1"/>
</dbReference>
<dbReference type="EMBL" id="JARQBI010000006">
    <property type="protein sequence ID" value="MDT2796406.1"/>
    <property type="molecule type" value="Genomic_DNA"/>
</dbReference>
<gene>
    <name evidence="2" type="ORF">P7H47_03835</name>
</gene>
<dbReference type="RefSeq" id="WP_047334340.1">
    <property type="nucleotide sequence ID" value="NZ_CP010060.1"/>
</dbReference>
<accession>A0AAW8TLT5</accession>
<feature type="coiled-coil region" evidence="1">
    <location>
        <begin position="17"/>
        <end position="44"/>
    </location>
</feature>
<sequence length="129" mass="14710">MFGFFKKKDQKEQNNIVQEEKVDKDALEKRLSQVVEKLSSVTDDEELAKLYEEKGLIEADLDLVDEAIQSLEKSLDLKVSIGDGYKRLLNLYNKKRAQAAKSGDDDAINYYINKFDEMKAVAKKGTLSK</sequence>
<proteinExistence type="predicted"/>
<comment type="caution">
    <text evidence="2">The sequence shown here is derived from an EMBL/GenBank/DDBJ whole genome shotgun (WGS) entry which is preliminary data.</text>
</comment>
<evidence type="ECO:0000313" key="2">
    <source>
        <dbReference type="EMBL" id="MDT2796406.1"/>
    </source>
</evidence>
<name>A0AAW8TLT5_9ENTE</name>
<dbReference type="InterPro" id="IPR011990">
    <property type="entry name" value="TPR-like_helical_dom_sf"/>
</dbReference>
<keyword evidence="1" id="KW-0175">Coiled coil</keyword>